<keyword evidence="8 13" id="KW-1133">Transmembrane helix</keyword>
<evidence type="ECO:0000256" key="3">
    <source>
        <dbReference type="ARBA" id="ARBA00022448"/>
    </source>
</evidence>
<reference evidence="14" key="1">
    <citation type="submission" date="2020-10" db="EMBL/GenBank/DDBJ databases">
        <title>Ca. Dormibacterota MAGs.</title>
        <authorList>
            <person name="Montgomery K."/>
        </authorList>
    </citation>
    <scope>NUCLEOTIDE SEQUENCE [LARGE SCALE GENOMIC DNA]</scope>
    <source>
        <strain evidence="14">SC8812_S17_10</strain>
    </source>
</reference>
<keyword evidence="5 13" id="KW-0812">Transmembrane</keyword>
<evidence type="ECO:0000313" key="15">
    <source>
        <dbReference type="Proteomes" id="UP000612893"/>
    </source>
</evidence>
<comment type="caution">
    <text evidence="14">The sequence shown here is derived from an EMBL/GenBank/DDBJ whole genome shotgun (WGS) entry which is preliminary data.</text>
</comment>
<feature type="transmembrane region" description="Helical" evidence="13">
    <location>
        <begin position="118"/>
        <end position="140"/>
    </location>
</feature>
<keyword evidence="11" id="KW-0407">Ion channel</keyword>
<dbReference type="PANTHER" id="PTHR31462">
    <property type="entry name" value="ENDOSOMAL/LYSOSOMAL POTASSIUM CHANNEL TMEM175"/>
    <property type="match status" value="1"/>
</dbReference>
<accession>A0A934K9D6</accession>
<evidence type="ECO:0000256" key="10">
    <source>
        <dbReference type="ARBA" id="ARBA00023136"/>
    </source>
</evidence>
<evidence type="ECO:0000256" key="7">
    <source>
        <dbReference type="ARBA" id="ARBA00022958"/>
    </source>
</evidence>
<evidence type="ECO:0000256" key="12">
    <source>
        <dbReference type="ARBA" id="ARBA00034430"/>
    </source>
</evidence>
<keyword evidence="7" id="KW-0630">Potassium</keyword>
<gene>
    <name evidence="14" type="ORF">JF922_13035</name>
</gene>
<evidence type="ECO:0000256" key="11">
    <source>
        <dbReference type="ARBA" id="ARBA00023303"/>
    </source>
</evidence>
<dbReference type="PANTHER" id="PTHR31462:SF5">
    <property type="entry name" value="ENDOSOMAL_LYSOSOMAL PROTON CHANNEL TMEM175"/>
    <property type="match status" value="1"/>
</dbReference>
<dbReference type="InterPro" id="IPR010617">
    <property type="entry name" value="TMEM175-like"/>
</dbReference>
<protein>
    <submittedName>
        <fullName evidence="14">DUF1211 domain-containing protein</fullName>
    </submittedName>
</protein>
<dbReference type="GO" id="GO:0005267">
    <property type="term" value="F:potassium channel activity"/>
    <property type="evidence" value="ECO:0007669"/>
    <property type="project" value="UniProtKB-KW"/>
</dbReference>
<dbReference type="GO" id="GO:0016020">
    <property type="term" value="C:membrane"/>
    <property type="evidence" value="ECO:0007669"/>
    <property type="project" value="UniProtKB-SubCell"/>
</dbReference>
<keyword evidence="10 13" id="KW-0472">Membrane</keyword>
<feature type="transmembrane region" description="Helical" evidence="13">
    <location>
        <begin position="60"/>
        <end position="79"/>
    </location>
</feature>
<dbReference type="RefSeq" id="WP_338202296.1">
    <property type="nucleotide sequence ID" value="NZ_JAEKNR010000136.1"/>
</dbReference>
<comment type="subcellular location">
    <subcellularLocation>
        <location evidence="1">Membrane</location>
        <topology evidence="1">Multi-pass membrane protein</topology>
    </subcellularLocation>
</comment>
<dbReference type="AlphaFoldDB" id="A0A934K9D6"/>
<dbReference type="EMBL" id="JAEKNR010000136">
    <property type="protein sequence ID" value="MBJ7598993.1"/>
    <property type="molecule type" value="Genomic_DNA"/>
</dbReference>
<name>A0A934K9D6_9BACT</name>
<keyword evidence="9" id="KW-0406">Ion transport</keyword>
<comment type="similarity">
    <text evidence="2">Belongs to the TMEM175 family.</text>
</comment>
<keyword evidence="6" id="KW-0631">Potassium channel</keyword>
<evidence type="ECO:0000256" key="9">
    <source>
        <dbReference type="ARBA" id="ARBA00023065"/>
    </source>
</evidence>
<evidence type="ECO:0000256" key="1">
    <source>
        <dbReference type="ARBA" id="ARBA00004141"/>
    </source>
</evidence>
<feature type="transmembrane region" description="Helical" evidence="13">
    <location>
        <begin position="91"/>
        <end position="112"/>
    </location>
</feature>
<evidence type="ECO:0000256" key="13">
    <source>
        <dbReference type="SAM" id="Phobius"/>
    </source>
</evidence>
<keyword evidence="3" id="KW-0813">Transport</keyword>
<evidence type="ECO:0000256" key="8">
    <source>
        <dbReference type="ARBA" id="ARBA00022989"/>
    </source>
</evidence>
<evidence type="ECO:0000256" key="4">
    <source>
        <dbReference type="ARBA" id="ARBA00022538"/>
    </source>
</evidence>
<evidence type="ECO:0000313" key="14">
    <source>
        <dbReference type="EMBL" id="MBJ7598993.1"/>
    </source>
</evidence>
<evidence type="ECO:0000256" key="2">
    <source>
        <dbReference type="ARBA" id="ARBA00006920"/>
    </source>
</evidence>
<organism evidence="14 15">
    <name type="scientific">Candidatus Nephthysia bennettiae</name>
    <dbReference type="NCBI Taxonomy" id="3127016"/>
    <lineage>
        <taxon>Bacteria</taxon>
        <taxon>Bacillati</taxon>
        <taxon>Candidatus Dormiibacterota</taxon>
        <taxon>Candidatus Dormibacteria</taxon>
        <taxon>Candidatus Dormibacterales</taxon>
        <taxon>Candidatus Dormibacteraceae</taxon>
        <taxon>Candidatus Nephthysia</taxon>
    </lineage>
</organism>
<feature type="transmembrane region" description="Helical" evidence="13">
    <location>
        <begin position="171"/>
        <end position="199"/>
    </location>
</feature>
<dbReference type="Pfam" id="PF06736">
    <property type="entry name" value="TMEM175"/>
    <property type="match status" value="1"/>
</dbReference>
<sequence>MSTTYNRFAGQNLDRLAALSDGLFAIAMTLLVLDLRVPASALIHSEAGLWSSLVSLSPRFVPYLMSFVTLGIFWVAQQTQLGHFKRSNRDLAWIQLGFLLSVSLIPFSTGLLAEFITYRIALLVYWFNILLLGVWLYAAWRYGARAGLLREEAVGDVSRATERRILVAQGLYALGALLCAINTYVSIAFIVLVQLNFVLAPRFLRLNRL</sequence>
<keyword evidence="15" id="KW-1185">Reference proteome</keyword>
<comment type="catalytic activity">
    <reaction evidence="12">
        <text>K(+)(in) = K(+)(out)</text>
        <dbReference type="Rhea" id="RHEA:29463"/>
        <dbReference type="ChEBI" id="CHEBI:29103"/>
    </reaction>
</comment>
<keyword evidence="4" id="KW-0633">Potassium transport</keyword>
<proteinExistence type="inferred from homology"/>
<evidence type="ECO:0000256" key="6">
    <source>
        <dbReference type="ARBA" id="ARBA00022826"/>
    </source>
</evidence>
<dbReference type="Proteomes" id="UP000612893">
    <property type="component" value="Unassembled WGS sequence"/>
</dbReference>
<feature type="transmembrane region" description="Helical" evidence="13">
    <location>
        <begin position="12"/>
        <end position="33"/>
    </location>
</feature>
<evidence type="ECO:0000256" key="5">
    <source>
        <dbReference type="ARBA" id="ARBA00022692"/>
    </source>
</evidence>